<protein>
    <recommendedName>
        <fullName evidence="2">Transposase IS701-like DDE domain-containing protein</fullName>
    </recommendedName>
</protein>
<dbReference type="InterPro" id="IPR038721">
    <property type="entry name" value="IS701-like_DDE_dom"/>
</dbReference>
<organism evidence="3 4">
    <name type="scientific">Streptomyces sannanensis</name>
    <dbReference type="NCBI Taxonomy" id="285536"/>
    <lineage>
        <taxon>Bacteria</taxon>
        <taxon>Bacillati</taxon>
        <taxon>Actinomycetota</taxon>
        <taxon>Actinomycetes</taxon>
        <taxon>Kitasatosporales</taxon>
        <taxon>Streptomycetaceae</taxon>
        <taxon>Streptomyces</taxon>
    </lineage>
</organism>
<reference evidence="4" key="1">
    <citation type="journal article" date="2019" name="Int. J. Syst. Evol. Microbiol.">
        <title>The Global Catalogue of Microorganisms (GCM) 10K type strain sequencing project: providing services to taxonomists for standard genome sequencing and annotation.</title>
        <authorList>
            <consortium name="The Broad Institute Genomics Platform"/>
            <consortium name="The Broad Institute Genome Sequencing Center for Infectious Disease"/>
            <person name="Wu L."/>
            <person name="Ma J."/>
        </authorList>
    </citation>
    <scope>NUCLEOTIDE SEQUENCE [LARGE SCALE GENOMIC DNA]</scope>
    <source>
        <strain evidence="4">JCM 9651</strain>
    </source>
</reference>
<evidence type="ECO:0000259" key="2">
    <source>
        <dbReference type="Pfam" id="PF13546"/>
    </source>
</evidence>
<gene>
    <name evidence="3" type="ORF">GCM10020367_72990</name>
</gene>
<name>A0ABP6SNJ6_9ACTN</name>
<proteinExistence type="predicted"/>
<evidence type="ECO:0000313" key="3">
    <source>
        <dbReference type="EMBL" id="GAA3381500.1"/>
    </source>
</evidence>
<feature type="region of interest" description="Disordered" evidence="1">
    <location>
        <begin position="238"/>
        <end position="259"/>
    </location>
</feature>
<keyword evidence="4" id="KW-1185">Reference proteome</keyword>
<accession>A0ABP6SNJ6</accession>
<feature type="domain" description="Transposase IS701-like DDE" evidence="2">
    <location>
        <begin position="29"/>
        <end position="278"/>
    </location>
</feature>
<evidence type="ECO:0000313" key="4">
    <source>
        <dbReference type="Proteomes" id="UP001499990"/>
    </source>
</evidence>
<dbReference type="Pfam" id="PF13546">
    <property type="entry name" value="DDE_5"/>
    <property type="match status" value="1"/>
</dbReference>
<comment type="caution">
    <text evidence="3">The sequence shown here is derived from an EMBL/GenBank/DDBJ whole genome shotgun (WGS) entry which is preliminary data.</text>
</comment>
<dbReference type="EMBL" id="BAAAYL010000004">
    <property type="protein sequence ID" value="GAA3381500.1"/>
    <property type="molecule type" value="Genomic_DNA"/>
</dbReference>
<dbReference type="Proteomes" id="UP001499990">
    <property type="component" value="Unassembled WGS sequence"/>
</dbReference>
<sequence>MKERPLVKSLAPAGPADAALGVLSHFRVEFYDCLYSRADALFELTDAVLCADGPVKTLVELSLAVEHRRGHGALYAALDRGWLEPTRLRRVLAGLPLPKAAEGRIVLAVDVSHWLRPDAPTSGDRLFCHVYGRGDRKTDQLVPGWPYSFVAALESGCTSWVALLDAVRLGPADDATTVTAAQLRDAVERLTSAGHWRPGDPDILIVMDSGYDVAYLTHALADLPVVLVGRLRSDRVMLRDPGPARPGPRGGRPRRHGGVLTFKKPDSWHDHRLRAAWREMPPAASPSSGYPAPARPPWSAISAVRRCISPTTSQATARWARCSRFGVGAVDAFAGARRLSLLPRPPTLGRS</sequence>
<evidence type="ECO:0000256" key="1">
    <source>
        <dbReference type="SAM" id="MobiDB-lite"/>
    </source>
</evidence>